<comment type="caution">
    <text evidence="1">The sequence shown here is derived from an EMBL/GenBank/DDBJ whole genome shotgun (WGS) entry which is preliminary data.</text>
</comment>
<evidence type="ECO:0000313" key="1">
    <source>
        <dbReference type="EMBL" id="GAI77888.1"/>
    </source>
</evidence>
<protein>
    <submittedName>
        <fullName evidence="1">Uncharacterized protein</fullName>
    </submittedName>
</protein>
<proteinExistence type="predicted"/>
<sequence>TERLLLKDPSVTPTENLSNSFGSNWSITSVSNMFQRLNERGNNYNEWSYPPNLTGFDLSGVNDYAGFAVYNRLSNPYDLSPVTFPTSAISLQGSLSSQSFPPFGVFITPVEELTAMLELLLVNVPVKALPVLLVGVIVVLGAKLPVYSNGIVASVELTVIDHPPDPVVNSCSLD</sequence>
<dbReference type="AlphaFoldDB" id="X1RBE4"/>
<gene>
    <name evidence="1" type="ORF">S12H4_22692</name>
</gene>
<reference evidence="1" key="1">
    <citation type="journal article" date="2014" name="Front. Microbiol.">
        <title>High frequency of phylogenetically diverse reductive dehalogenase-homologous genes in deep subseafloor sedimentary metagenomes.</title>
        <authorList>
            <person name="Kawai M."/>
            <person name="Futagami T."/>
            <person name="Toyoda A."/>
            <person name="Takaki Y."/>
            <person name="Nishi S."/>
            <person name="Hori S."/>
            <person name="Arai W."/>
            <person name="Tsubouchi T."/>
            <person name="Morono Y."/>
            <person name="Uchiyama I."/>
            <person name="Ito T."/>
            <person name="Fujiyama A."/>
            <person name="Inagaki F."/>
            <person name="Takami H."/>
        </authorList>
    </citation>
    <scope>NUCLEOTIDE SEQUENCE</scope>
    <source>
        <strain evidence="1">Expedition CK06-06</strain>
    </source>
</reference>
<dbReference type="EMBL" id="BARW01011887">
    <property type="protein sequence ID" value="GAI77888.1"/>
    <property type="molecule type" value="Genomic_DNA"/>
</dbReference>
<feature type="non-terminal residue" evidence="1">
    <location>
        <position position="1"/>
    </location>
</feature>
<organism evidence="1">
    <name type="scientific">marine sediment metagenome</name>
    <dbReference type="NCBI Taxonomy" id="412755"/>
    <lineage>
        <taxon>unclassified sequences</taxon>
        <taxon>metagenomes</taxon>
        <taxon>ecological metagenomes</taxon>
    </lineage>
</organism>
<name>X1RBE4_9ZZZZ</name>
<accession>X1RBE4</accession>